<dbReference type="EMBL" id="JAADJF010000490">
    <property type="protein sequence ID" value="KAF4416013.1"/>
    <property type="molecule type" value="Genomic_DNA"/>
</dbReference>
<reference evidence="2 3" key="1">
    <citation type="submission" date="2020-01" db="EMBL/GenBank/DDBJ databases">
        <title>Identification and distribution of gene clusters putatively required for synthesis of sphingolipid metabolism inhibitors in phylogenetically diverse species of the filamentous fungus Fusarium.</title>
        <authorList>
            <person name="Kim H.-S."/>
            <person name="Busman M."/>
            <person name="Brown D.W."/>
            <person name="Divon H."/>
            <person name="Uhlig S."/>
            <person name="Proctor R.H."/>
        </authorList>
    </citation>
    <scope>NUCLEOTIDE SEQUENCE [LARGE SCALE GENOMIC DNA]</scope>
    <source>
        <strain evidence="2 3">NRRL 13308</strain>
    </source>
</reference>
<proteinExistence type="predicted"/>
<dbReference type="FunFam" id="3.40.50.720:FF:000084">
    <property type="entry name" value="Short-chain dehydrogenase reductase"/>
    <property type="match status" value="1"/>
</dbReference>
<comment type="caution">
    <text evidence="2">The sequence shown here is derived from an EMBL/GenBank/DDBJ whole genome shotgun (WGS) entry which is preliminary data.</text>
</comment>
<accession>A0A8H4JCW3</accession>
<dbReference type="InterPro" id="IPR036291">
    <property type="entry name" value="NAD(P)-bd_dom_sf"/>
</dbReference>
<dbReference type="PRINTS" id="PR00081">
    <property type="entry name" value="GDHRDH"/>
</dbReference>
<dbReference type="InterPro" id="IPR002347">
    <property type="entry name" value="SDR_fam"/>
</dbReference>
<name>A0A8H4JCW3_9HYPO</name>
<dbReference type="PANTHER" id="PTHR38436">
    <property type="entry name" value="POLYKETIDE CYCLASE SNOAL-LIKE DOMAIN"/>
    <property type="match status" value="1"/>
</dbReference>
<evidence type="ECO:0000313" key="3">
    <source>
        <dbReference type="Proteomes" id="UP000536711"/>
    </source>
</evidence>
<dbReference type="InterPro" id="IPR009959">
    <property type="entry name" value="Cyclase_SnoaL-like"/>
</dbReference>
<dbReference type="PANTHER" id="PTHR38436:SF3">
    <property type="entry name" value="CARBOXYMETHYLENEBUTENOLIDASE-RELATED"/>
    <property type="match status" value="1"/>
</dbReference>
<gene>
    <name evidence="2" type="ORF">FACUT_12927</name>
</gene>
<organism evidence="2 3">
    <name type="scientific">Fusarium acutatum</name>
    <dbReference type="NCBI Taxonomy" id="78861"/>
    <lineage>
        <taxon>Eukaryota</taxon>
        <taxon>Fungi</taxon>
        <taxon>Dikarya</taxon>
        <taxon>Ascomycota</taxon>
        <taxon>Pezizomycotina</taxon>
        <taxon>Sordariomycetes</taxon>
        <taxon>Hypocreomycetidae</taxon>
        <taxon>Hypocreales</taxon>
        <taxon>Nectriaceae</taxon>
        <taxon>Fusarium</taxon>
        <taxon>Fusarium fujikuroi species complex</taxon>
    </lineage>
</organism>
<dbReference type="Gene3D" id="3.40.50.720">
    <property type="entry name" value="NAD(P)-binding Rossmann-like Domain"/>
    <property type="match status" value="1"/>
</dbReference>
<dbReference type="AlphaFoldDB" id="A0A8H4JCW3"/>
<dbReference type="Proteomes" id="UP000536711">
    <property type="component" value="Unassembled WGS sequence"/>
</dbReference>
<protein>
    <submittedName>
        <fullName evidence="2">Carboxymethylenebutenolidase</fullName>
    </submittedName>
</protein>
<dbReference type="OrthoDB" id="5440at2759"/>
<keyword evidence="1" id="KW-0521">NADP</keyword>
<dbReference type="GO" id="GO:0030638">
    <property type="term" value="P:polyketide metabolic process"/>
    <property type="evidence" value="ECO:0007669"/>
    <property type="project" value="InterPro"/>
</dbReference>
<keyword evidence="3" id="KW-1185">Reference proteome</keyword>
<evidence type="ECO:0000256" key="1">
    <source>
        <dbReference type="ARBA" id="ARBA00022857"/>
    </source>
</evidence>
<dbReference type="SUPFAM" id="SSF51735">
    <property type="entry name" value="NAD(P)-binding Rossmann-fold domains"/>
    <property type="match status" value="1"/>
</dbReference>
<dbReference type="InterPro" id="IPR032710">
    <property type="entry name" value="NTF2-like_dom_sf"/>
</dbReference>
<evidence type="ECO:0000313" key="2">
    <source>
        <dbReference type="EMBL" id="KAF4416013.1"/>
    </source>
</evidence>
<dbReference type="SUPFAM" id="SSF54427">
    <property type="entry name" value="NTF2-like"/>
    <property type="match status" value="1"/>
</dbReference>
<sequence length="714" mass="79141">MENKFTAPPVLPATRLRNPAANLAILEPLSRRGCGPGLIILVSETGKATSETQRIHGCVPSPLMKWAEEGYTVAEITEVALASPDVALSQALKELEAISSTEPKNVVGIIGKPRIIQNLLKDWMDELTNLLVAYSTALWNQIAPHVDSFSQISGAVIYGDMEGDENSIIASSRVPQLHHLAGNTAKLIQRTKAVTAYSYPNATSYLFGTPFSKDFSYNIESVSHSRSLSFLKPLMNGPYFDLEVIWDEHTYWEFENRSVENTMNTMVQEPYVNHVPTMTGGIGREKLTTFYRDHFIFQNPPDTETYLISRSIGIDRVIDEFIFICTHHSQIDWLAPGIPPTGRKLEIPFTSVVNIRGDRLYHEHIGWDQGTVLAQLGLMPSYPPYPHSVPNAQTQEKLEYRVPIAGVETADKLRDKDAVESNEMFAFDLFEQTYHQLSTMADIKLHNVRPMFELRGRNYIVTGGLGGIGYAAVRSLCEMGANVAVLDIQDKPNSIFAIVENEFGTKVFYFQTDVTKLESLNAGVDKAIEALGSLDGCLPCAGVNCNKSFVDQSWDDFTRIQEINVRGTFFTVQRVVKQLIKQGTPGSIVMMASQCAHIAIPGCRMSSYNASKGGVLMLTKALGVELAKHNIRVNSISPGYVDSQMFRDVLATQSERDAKQPFQAPPLRRLSDPNDLTPAIVYLFSDASRHITATDIKIMGGLDAGHIDGHITYE</sequence>
<dbReference type="Gene3D" id="3.10.450.50">
    <property type="match status" value="1"/>
</dbReference>
<dbReference type="Pfam" id="PF13561">
    <property type="entry name" value="adh_short_C2"/>
    <property type="match status" value="1"/>
</dbReference>